<comment type="caution">
    <text evidence="2">The sequence shown here is derived from an EMBL/GenBank/DDBJ whole genome shotgun (WGS) entry which is preliminary data.</text>
</comment>
<evidence type="ECO:0000313" key="3">
    <source>
        <dbReference type="Proteomes" id="UP000467841"/>
    </source>
</evidence>
<dbReference type="AlphaFoldDB" id="A0A6D2IL86"/>
<gene>
    <name evidence="2" type="ORF">MERR_LOCUS13138</name>
</gene>
<feature type="domain" description="FBD" evidence="1">
    <location>
        <begin position="8"/>
        <end position="39"/>
    </location>
</feature>
<dbReference type="InterPro" id="IPR006566">
    <property type="entry name" value="FBD"/>
</dbReference>
<dbReference type="Proteomes" id="UP000467841">
    <property type="component" value="Unassembled WGS sequence"/>
</dbReference>
<evidence type="ECO:0000259" key="1">
    <source>
        <dbReference type="Pfam" id="PF08387"/>
    </source>
</evidence>
<name>A0A6D2IL86_9BRAS</name>
<evidence type="ECO:0000313" key="2">
    <source>
        <dbReference type="EMBL" id="CAA7025903.1"/>
    </source>
</evidence>
<accession>A0A6D2IL86</accession>
<dbReference type="EMBL" id="CACVBM020001045">
    <property type="protein sequence ID" value="CAA7025903.1"/>
    <property type="molecule type" value="Genomic_DNA"/>
</dbReference>
<keyword evidence="3" id="KW-1185">Reference proteome</keyword>
<proteinExistence type="predicted"/>
<dbReference type="Pfam" id="PF08387">
    <property type="entry name" value="FBD"/>
    <property type="match status" value="1"/>
</dbReference>
<sequence>MNSHTTYECLKTLKVVVVRNFCGGSNELDVLMFFIRSGRGSGSDRERGDVLELIEIYLPNELDKTRLKSLRFRAERVQHIARPIQVLVHDP</sequence>
<reference evidence="2" key="1">
    <citation type="submission" date="2020-01" db="EMBL/GenBank/DDBJ databases">
        <authorList>
            <person name="Mishra B."/>
        </authorList>
    </citation>
    <scope>NUCLEOTIDE SEQUENCE [LARGE SCALE GENOMIC DNA]</scope>
</reference>
<protein>
    <recommendedName>
        <fullName evidence="1">FBD domain-containing protein</fullName>
    </recommendedName>
</protein>
<organism evidence="2 3">
    <name type="scientific">Microthlaspi erraticum</name>
    <dbReference type="NCBI Taxonomy" id="1685480"/>
    <lineage>
        <taxon>Eukaryota</taxon>
        <taxon>Viridiplantae</taxon>
        <taxon>Streptophyta</taxon>
        <taxon>Embryophyta</taxon>
        <taxon>Tracheophyta</taxon>
        <taxon>Spermatophyta</taxon>
        <taxon>Magnoliopsida</taxon>
        <taxon>eudicotyledons</taxon>
        <taxon>Gunneridae</taxon>
        <taxon>Pentapetalae</taxon>
        <taxon>rosids</taxon>
        <taxon>malvids</taxon>
        <taxon>Brassicales</taxon>
        <taxon>Brassicaceae</taxon>
        <taxon>Coluteocarpeae</taxon>
        <taxon>Microthlaspi</taxon>
    </lineage>
</organism>